<dbReference type="AlphaFoldDB" id="A0A7S0ZZW3"/>
<reference evidence="2" key="1">
    <citation type="submission" date="2021-01" db="EMBL/GenBank/DDBJ databases">
        <authorList>
            <person name="Corre E."/>
            <person name="Pelletier E."/>
            <person name="Niang G."/>
            <person name="Scheremetjew M."/>
            <person name="Finn R."/>
            <person name="Kale V."/>
            <person name="Holt S."/>
            <person name="Cochrane G."/>
            <person name="Meng A."/>
            <person name="Brown T."/>
            <person name="Cohen L."/>
        </authorList>
    </citation>
    <scope>NUCLEOTIDE SEQUENCE</scope>
</reference>
<accession>A0A7S0ZZW3</accession>
<dbReference type="EMBL" id="HBFQ01017888">
    <property type="protein sequence ID" value="CAD8838156.1"/>
    <property type="molecule type" value="Transcribed_RNA"/>
</dbReference>
<evidence type="ECO:0000313" key="2">
    <source>
        <dbReference type="EMBL" id="CAD8838156.1"/>
    </source>
</evidence>
<keyword evidence="1" id="KW-0175">Coiled coil</keyword>
<gene>
    <name evidence="2" type="ORF">NSCI0253_LOCUS12504</name>
</gene>
<protein>
    <submittedName>
        <fullName evidence="2">Uncharacterized protein</fullName>
    </submittedName>
</protein>
<sequence>MDGAQLELEVSREIGMGEGTMNNFISQHMVSILQPFADHVQELRKAVSLLSSDMLEVQEKTGNNQAEIEQHSGLLACLQHDFEQLSSRAGKTETALAHTTQEKDALKVALQAAQSMLGTQDLRIIAMEELGNDTEKQLQETSLLTDQVRAGLEATDKKIAQCIVPGMSGFKDELASLDSKHSDTLKLLGQAKRDGEQFNDDLQSFKRTYHSQHKMDEKTMGHTAQKLAELGSMLKGTDDKVLTQTDQLKTTIAMVKAFKTKLNHAENDLQQVSLQGCSTSDILRDHLDKYRALNEVVEKIMKACGGDEESKKRGNVWVAVDAIDQMVQAHTEDIRDLRACDVSRGDELVVERTRVDDMNSYLAAHQVQISALSDQIGVELAKSAMQVRVEDRLKTWSIMSKMRCTGERVDSHQSDLRRVGEQLASMMNQLELTKSELQKTKDRLESTNKQVRDVSSGLELTQEYWQGLSNGFRETHKSVTMENCMLPPARGSAAVTMLPVISKTPRSSQKLAH</sequence>
<name>A0A7S0ZZW3_NOCSC</name>
<feature type="coiled-coil region" evidence="1">
    <location>
        <begin position="423"/>
        <end position="454"/>
    </location>
</feature>
<proteinExistence type="predicted"/>
<evidence type="ECO:0000256" key="1">
    <source>
        <dbReference type="SAM" id="Coils"/>
    </source>
</evidence>
<organism evidence="2">
    <name type="scientific">Noctiluca scintillans</name>
    <name type="common">Sea sparkle</name>
    <name type="synonym">Red tide dinoflagellate</name>
    <dbReference type="NCBI Taxonomy" id="2966"/>
    <lineage>
        <taxon>Eukaryota</taxon>
        <taxon>Sar</taxon>
        <taxon>Alveolata</taxon>
        <taxon>Dinophyceae</taxon>
        <taxon>Noctilucales</taxon>
        <taxon>Noctilucaceae</taxon>
        <taxon>Noctiluca</taxon>
    </lineage>
</organism>